<dbReference type="InterPro" id="IPR013783">
    <property type="entry name" value="Ig-like_fold"/>
</dbReference>
<feature type="domain" description="Bacterial Ig-like" evidence="2">
    <location>
        <begin position="277"/>
        <end position="360"/>
    </location>
</feature>
<comment type="caution">
    <text evidence="3">The sequence shown here is derived from an EMBL/GenBank/DDBJ whole genome shotgun (WGS) entry which is preliminary data.</text>
</comment>
<dbReference type="Pfam" id="PF16640">
    <property type="entry name" value="Big_3_5"/>
    <property type="match status" value="4"/>
</dbReference>
<feature type="domain" description="Bacterial Ig-like" evidence="2">
    <location>
        <begin position="374"/>
        <end position="458"/>
    </location>
</feature>
<dbReference type="InterPro" id="IPR032109">
    <property type="entry name" value="Big_3_5"/>
</dbReference>
<keyword evidence="4" id="KW-1185">Reference proteome</keyword>
<protein>
    <submittedName>
        <fullName evidence="3">Ig-like domain-containing protein</fullName>
    </submittedName>
</protein>
<dbReference type="Gene3D" id="2.60.40.10">
    <property type="entry name" value="Immunoglobulins"/>
    <property type="match status" value="4"/>
</dbReference>
<proteinExistence type="predicted"/>
<accession>A0ABV9FTS7</accession>
<evidence type="ECO:0000313" key="3">
    <source>
        <dbReference type="EMBL" id="MFC4605421.1"/>
    </source>
</evidence>
<evidence type="ECO:0000256" key="1">
    <source>
        <dbReference type="SAM" id="MobiDB-lite"/>
    </source>
</evidence>
<dbReference type="RefSeq" id="WP_378419020.1">
    <property type="nucleotide sequence ID" value="NZ_JBHSFO010000012.1"/>
</dbReference>
<feature type="domain" description="Bacterial Ig-like" evidence="2">
    <location>
        <begin position="472"/>
        <end position="556"/>
    </location>
</feature>
<name>A0ABV9FTS7_9NOCA</name>
<dbReference type="Proteomes" id="UP001595914">
    <property type="component" value="Unassembled WGS sequence"/>
</dbReference>
<evidence type="ECO:0000259" key="2">
    <source>
        <dbReference type="Pfam" id="PF16640"/>
    </source>
</evidence>
<reference evidence="4" key="1">
    <citation type="journal article" date="2019" name="Int. J. Syst. Evol. Microbiol.">
        <title>The Global Catalogue of Microorganisms (GCM) 10K type strain sequencing project: providing services to taxonomists for standard genome sequencing and annotation.</title>
        <authorList>
            <consortium name="The Broad Institute Genomics Platform"/>
            <consortium name="The Broad Institute Genome Sequencing Center for Infectious Disease"/>
            <person name="Wu L."/>
            <person name="Ma J."/>
        </authorList>
    </citation>
    <scope>NUCLEOTIDE SEQUENCE [LARGE SCALE GENOMIC DNA]</scope>
    <source>
        <strain evidence="4">CCUG 54520</strain>
    </source>
</reference>
<sequence>MSVGNARRVVGGVSAFAVAAGFAVTAGVGIAAAAPSSVSWADGNSNFTRTVSNTTPVEGEIVTTSMKFMRKALTTVEYVQAVKDFHPACLTYVDGSAKVDGSPQGLESQGADFARVTGSWAVYPNINPKSHTFEFSYKVGANCDRDVAMNTWTDYSGGLGSGSYPNHGATVTVSKNVTTSVLAAVPAGVKVGQSVPLTATVTGGVDGNVVEFFDGTTKVGQGALAGGKATLAWTPAAAGGHSLTAKFLGTTKANESVSAAQNVSATVADVVTTTSVTGPATAVEGTDVTLDVQVAPTPSGGTVQFKDGAADLGAPVAVDPAGKASITWALPVGDYAITAVFSGAGEFLTSTSAAHSVTVSPAVPADVATTTTVSGAATAQTETPVALSASVSPTPAGGTVQFKDGGTDIGSPVAVGTDGTAATTASFATAGAHAITAVFSGATGFIASVSDAHTVTVTAPAPSDAQTATTLTGPATASTGVAVTYEAKVAPAPAGGTVQFFDGDTAVGDAVAVGADGKVSLTHTFTAAGTSTLKAVYGGTNGYVGSSSAVLIVTVTGETPVDPGPGTGGGTGSLGSLFGSS</sequence>
<feature type="region of interest" description="Disordered" evidence="1">
    <location>
        <begin position="558"/>
        <end position="581"/>
    </location>
</feature>
<evidence type="ECO:0000313" key="4">
    <source>
        <dbReference type="Proteomes" id="UP001595914"/>
    </source>
</evidence>
<organism evidence="3 4">
    <name type="scientific">Rhodococcus kronopolitis</name>
    <dbReference type="NCBI Taxonomy" id="1460226"/>
    <lineage>
        <taxon>Bacteria</taxon>
        <taxon>Bacillati</taxon>
        <taxon>Actinomycetota</taxon>
        <taxon>Actinomycetes</taxon>
        <taxon>Mycobacteriales</taxon>
        <taxon>Nocardiaceae</taxon>
        <taxon>Rhodococcus</taxon>
    </lineage>
</organism>
<gene>
    <name evidence="3" type="ORF">ACFO6S_17105</name>
</gene>
<dbReference type="EMBL" id="JBHSFO010000012">
    <property type="protein sequence ID" value="MFC4605421.1"/>
    <property type="molecule type" value="Genomic_DNA"/>
</dbReference>
<feature type="domain" description="Bacterial Ig-like" evidence="2">
    <location>
        <begin position="183"/>
        <end position="264"/>
    </location>
</feature>